<proteinExistence type="inferred from homology"/>
<reference evidence="9 10" key="1">
    <citation type="submission" date="2018-04" db="EMBL/GenBank/DDBJ databases">
        <title>Pedobacter chongqingensis sp. nov., isolated from a rottenly hemp rope.</title>
        <authorList>
            <person name="Cai Y."/>
        </authorList>
    </citation>
    <scope>NUCLEOTIDE SEQUENCE [LARGE SCALE GENOMIC DNA]</scope>
    <source>
        <strain evidence="9 10">FJ4-8</strain>
    </source>
</reference>
<evidence type="ECO:0000256" key="3">
    <source>
        <dbReference type="ARBA" id="ARBA00022729"/>
    </source>
</evidence>
<dbReference type="Pfam" id="PF07980">
    <property type="entry name" value="SusD_RagB"/>
    <property type="match status" value="1"/>
</dbReference>
<dbReference type="SUPFAM" id="SSF48452">
    <property type="entry name" value="TPR-like"/>
    <property type="match status" value="1"/>
</dbReference>
<dbReference type="GO" id="GO:0009279">
    <property type="term" value="C:cell outer membrane"/>
    <property type="evidence" value="ECO:0007669"/>
    <property type="project" value="UniProtKB-SubCell"/>
</dbReference>
<dbReference type="OrthoDB" id="1035036at2"/>
<evidence type="ECO:0000256" key="2">
    <source>
        <dbReference type="ARBA" id="ARBA00006275"/>
    </source>
</evidence>
<organism evidence="9 10">
    <name type="scientific">Pararcticibacter amylolyticus</name>
    <dbReference type="NCBI Taxonomy" id="2173175"/>
    <lineage>
        <taxon>Bacteria</taxon>
        <taxon>Pseudomonadati</taxon>
        <taxon>Bacteroidota</taxon>
        <taxon>Sphingobacteriia</taxon>
        <taxon>Sphingobacteriales</taxon>
        <taxon>Sphingobacteriaceae</taxon>
        <taxon>Pararcticibacter</taxon>
    </lineage>
</organism>
<keyword evidence="4" id="KW-0472">Membrane</keyword>
<feature type="signal peptide" evidence="6">
    <location>
        <begin position="1"/>
        <end position="22"/>
    </location>
</feature>
<accession>A0A2U2PCB0</accession>
<protein>
    <submittedName>
        <fullName evidence="9">RagB/SusD family nutrient uptake outer membrane protein</fullName>
    </submittedName>
</protein>
<evidence type="ECO:0000259" key="8">
    <source>
        <dbReference type="Pfam" id="PF14322"/>
    </source>
</evidence>
<evidence type="ECO:0000259" key="7">
    <source>
        <dbReference type="Pfam" id="PF07980"/>
    </source>
</evidence>
<feature type="domain" description="SusD-like N-terminal" evidence="8">
    <location>
        <begin position="24"/>
        <end position="227"/>
    </location>
</feature>
<dbReference type="CDD" id="cd08977">
    <property type="entry name" value="SusD"/>
    <property type="match status" value="1"/>
</dbReference>
<comment type="similarity">
    <text evidence="2">Belongs to the SusD family.</text>
</comment>
<feature type="domain" description="RagB/SusD" evidence="7">
    <location>
        <begin position="331"/>
        <end position="491"/>
    </location>
</feature>
<dbReference type="AlphaFoldDB" id="A0A2U2PCB0"/>
<gene>
    <name evidence="9" type="ORF">DDR33_19295</name>
</gene>
<dbReference type="InterPro" id="IPR012944">
    <property type="entry name" value="SusD_RagB_dom"/>
</dbReference>
<evidence type="ECO:0000256" key="1">
    <source>
        <dbReference type="ARBA" id="ARBA00004442"/>
    </source>
</evidence>
<feature type="chain" id="PRO_5015675756" evidence="6">
    <location>
        <begin position="23"/>
        <end position="492"/>
    </location>
</feature>
<evidence type="ECO:0000256" key="4">
    <source>
        <dbReference type="ARBA" id="ARBA00023136"/>
    </source>
</evidence>
<keyword evidence="10" id="KW-1185">Reference proteome</keyword>
<dbReference type="Pfam" id="PF14322">
    <property type="entry name" value="SusD-like_3"/>
    <property type="match status" value="1"/>
</dbReference>
<dbReference type="EMBL" id="QEAS01000018">
    <property type="protein sequence ID" value="PWG78995.1"/>
    <property type="molecule type" value="Genomic_DNA"/>
</dbReference>
<comment type="subcellular location">
    <subcellularLocation>
        <location evidence="1">Cell outer membrane</location>
    </subcellularLocation>
</comment>
<dbReference type="RefSeq" id="WP_109417439.1">
    <property type="nucleotide sequence ID" value="NZ_QEAS01000018.1"/>
</dbReference>
<keyword evidence="3 6" id="KW-0732">Signal</keyword>
<comment type="caution">
    <text evidence="9">The sequence shown here is derived from an EMBL/GenBank/DDBJ whole genome shotgun (WGS) entry which is preliminary data.</text>
</comment>
<dbReference type="Gene3D" id="1.25.40.390">
    <property type="match status" value="1"/>
</dbReference>
<sequence length="492" mass="56536">MKLKKILLLAFLSGSLIFPSCNNYLDLQPEDGVVRQEFWKTKEQVEAAMNGCYAALLAPKLTENLFLWGELRADMVTYGNQIKSNDFNVVNVNINANNPITDWSTLYFVINLCNDLIDSAPQVLKTDKTFTQENLNQYTGQALALRSLMYFYLVRSFGDVPLKMKATHTDSDDLQIPKSTQAEVLNQIVTDLKTAEEYTLASYSNKEFNKGKITKYAVQTILADVFLWMEKYEDCITYCDKVISSGQYALVPATDTWFSTLYYQGGSVEGIFELYFNVNRTNPFFDMFAVNNKRFKAALSLMVLYGVDPMQVDKDIRGDGASYKISDLSIWKYQGVNAGTTRGDNSSTSYGHWFFYRYADVLLMKAEALNQVNRGQEALDLVNEIRQRAGALPSTEKVVSADNRLEMADYIMEERAREFAFEGKRWYDLLRNAKRNNYERLDLLMDVVLTTALPEYQSSAITKYRDFNSHYFPYFFQEIQSNKALVQNPFYQ</sequence>
<evidence type="ECO:0000313" key="9">
    <source>
        <dbReference type="EMBL" id="PWG78995.1"/>
    </source>
</evidence>
<evidence type="ECO:0000313" key="10">
    <source>
        <dbReference type="Proteomes" id="UP000245647"/>
    </source>
</evidence>
<evidence type="ECO:0000256" key="5">
    <source>
        <dbReference type="ARBA" id="ARBA00023237"/>
    </source>
</evidence>
<dbReference type="Proteomes" id="UP000245647">
    <property type="component" value="Unassembled WGS sequence"/>
</dbReference>
<dbReference type="InterPro" id="IPR033985">
    <property type="entry name" value="SusD-like_N"/>
</dbReference>
<evidence type="ECO:0000256" key="6">
    <source>
        <dbReference type="SAM" id="SignalP"/>
    </source>
</evidence>
<dbReference type="InterPro" id="IPR011990">
    <property type="entry name" value="TPR-like_helical_dom_sf"/>
</dbReference>
<name>A0A2U2PCB0_9SPHI</name>
<keyword evidence="5" id="KW-0998">Cell outer membrane</keyword>